<sequence>MANEGGQDRQLPASERKIRKAREQGQVARSRDLGHFAVLAAGGAALVALAQPLAGWLRGLLAQALRFDARALASPDVMLERLVGLGLQMLVLLLGLGLLVTLVAVAAAMGGGGWNFTLQALQPDFTRLNPITGVGRLFSKEQLTQTLKACLLALLLGLIGAFYVRAHLPDFMSLLALALPAALAEAGAQLYGGLALLVGALALFALVDVPLQRFMLLKRLRMSHQEFKEEHKQAEGNPEIKGRIRQRMREMSRRRMMAAVPEADLVVTNPTHYAVALKYDETSMGAPRVVAKGTDLVAQRIRDIAREHQVPVLEAPPLARALHAHAELEREIPAALFAAVAQVLAYVYQLRAALAGQGAMPAAVPEVSVPAELDPLAKAAR</sequence>
<evidence type="ECO:0000256" key="3">
    <source>
        <dbReference type="ARBA" id="ARBA00021622"/>
    </source>
</evidence>
<evidence type="ECO:0000256" key="1">
    <source>
        <dbReference type="ARBA" id="ARBA00004651"/>
    </source>
</evidence>
<keyword evidence="5 13" id="KW-1003">Cell membrane</keyword>
<keyword evidence="4 13" id="KW-0813">Transport</keyword>
<keyword evidence="10 13" id="KW-0472">Membrane</keyword>
<evidence type="ECO:0000256" key="9">
    <source>
        <dbReference type="ARBA" id="ARBA00022989"/>
    </source>
</evidence>
<evidence type="ECO:0000256" key="11">
    <source>
        <dbReference type="ARBA" id="ARBA00023225"/>
    </source>
</evidence>
<feature type="transmembrane region" description="Helical" evidence="13">
    <location>
        <begin position="82"/>
        <end position="109"/>
    </location>
</feature>
<feature type="transmembrane region" description="Helical" evidence="13">
    <location>
        <begin position="146"/>
        <end position="164"/>
    </location>
</feature>
<protein>
    <recommendedName>
        <fullName evidence="3 13">Flagellar biosynthetic protein FlhB</fullName>
    </recommendedName>
</protein>
<evidence type="ECO:0000256" key="8">
    <source>
        <dbReference type="ARBA" id="ARBA00022927"/>
    </source>
</evidence>
<accession>A0A848F5M3</accession>
<comment type="subcellular location">
    <subcellularLocation>
        <location evidence="1">Cell membrane</location>
        <topology evidence="1">Multi-pass membrane protein</topology>
    </subcellularLocation>
</comment>
<evidence type="ECO:0000256" key="13">
    <source>
        <dbReference type="RuleBase" id="RU364091"/>
    </source>
</evidence>
<dbReference type="GO" id="GO:0005886">
    <property type="term" value="C:plasma membrane"/>
    <property type="evidence" value="ECO:0007669"/>
    <property type="project" value="UniProtKB-SubCell"/>
</dbReference>
<evidence type="ECO:0000256" key="12">
    <source>
        <dbReference type="ARBA" id="ARBA00025078"/>
    </source>
</evidence>
<dbReference type="PRINTS" id="PR00950">
    <property type="entry name" value="TYPE3IMSPROT"/>
</dbReference>
<evidence type="ECO:0000256" key="2">
    <source>
        <dbReference type="ARBA" id="ARBA00010690"/>
    </source>
</evidence>
<keyword evidence="14" id="KW-0966">Cell projection</keyword>
<dbReference type="SUPFAM" id="SSF160544">
    <property type="entry name" value="EscU C-terminal domain-like"/>
    <property type="match status" value="1"/>
</dbReference>
<keyword evidence="8 13" id="KW-0653">Protein transport</keyword>
<dbReference type="NCBIfam" id="TIGR00328">
    <property type="entry name" value="flhB"/>
    <property type="match status" value="1"/>
</dbReference>
<keyword evidence="14" id="KW-0969">Cilium</keyword>
<dbReference type="InterPro" id="IPR006136">
    <property type="entry name" value="FlhB"/>
</dbReference>
<evidence type="ECO:0000256" key="5">
    <source>
        <dbReference type="ARBA" id="ARBA00022475"/>
    </source>
</evidence>
<proteinExistence type="inferred from homology"/>
<dbReference type="InterPro" id="IPR029025">
    <property type="entry name" value="T3SS_substrate_exporter_C"/>
</dbReference>
<evidence type="ECO:0000256" key="6">
    <source>
        <dbReference type="ARBA" id="ARBA00022692"/>
    </source>
</evidence>
<keyword evidence="9 13" id="KW-1133">Transmembrane helix</keyword>
<dbReference type="GO" id="GO:0044780">
    <property type="term" value="P:bacterial-type flagellum assembly"/>
    <property type="evidence" value="ECO:0007669"/>
    <property type="project" value="InterPro"/>
</dbReference>
<keyword evidence="7 13" id="KW-1005">Bacterial flagellum biogenesis</keyword>
<keyword evidence="14" id="KW-0282">Flagellum</keyword>
<dbReference type="Proteomes" id="UP000574067">
    <property type="component" value="Unassembled WGS sequence"/>
</dbReference>
<keyword evidence="11 13" id="KW-1006">Bacterial flagellum protein export</keyword>
<dbReference type="FunFam" id="3.40.1690.10:FF:000001">
    <property type="entry name" value="Flagellar biosynthetic protein FlhB"/>
    <property type="match status" value="1"/>
</dbReference>
<name>A0A848F5M3_9BURK</name>
<comment type="similarity">
    <text evidence="2 13">Belongs to the type III secretion exporter family.</text>
</comment>
<dbReference type="RefSeq" id="WP_169159802.1">
    <property type="nucleotide sequence ID" value="NZ_JABBFW010000004.1"/>
</dbReference>
<feature type="transmembrane region" description="Helical" evidence="13">
    <location>
        <begin position="36"/>
        <end position="61"/>
    </location>
</feature>
<evidence type="ECO:0000256" key="7">
    <source>
        <dbReference type="ARBA" id="ARBA00022795"/>
    </source>
</evidence>
<keyword evidence="15" id="KW-1185">Reference proteome</keyword>
<comment type="caution">
    <text evidence="14">The sequence shown here is derived from an EMBL/GenBank/DDBJ whole genome shotgun (WGS) entry which is preliminary data.</text>
</comment>
<evidence type="ECO:0000313" key="14">
    <source>
        <dbReference type="EMBL" id="NML14894.1"/>
    </source>
</evidence>
<dbReference type="EMBL" id="JABBFW010000004">
    <property type="protein sequence ID" value="NML14894.1"/>
    <property type="molecule type" value="Genomic_DNA"/>
</dbReference>
<dbReference type="GO" id="GO:0009306">
    <property type="term" value="P:protein secretion"/>
    <property type="evidence" value="ECO:0007669"/>
    <property type="project" value="InterPro"/>
</dbReference>
<evidence type="ECO:0000256" key="10">
    <source>
        <dbReference type="ARBA" id="ARBA00023136"/>
    </source>
</evidence>
<evidence type="ECO:0000313" key="15">
    <source>
        <dbReference type="Proteomes" id="UP000574067"/>
    </source>
</evidence>
<dbReference type="Pfam" id="PF01312">
    <property type="entry name" value="Bac_export_2"/>
    <property type="match status" value="1"/>
</dbReference>
<dbReference type="PANTHER" id="PTHR30531">
    <property type="entry name" value="FLAGELLAR BIOSYNTHETIC PROTEIN FLHB"/>
    <property type="match status" value="1"/>
</dbReference>
<dbReference type="Gene3D" id="3.40.1690.10">
    <property type="entry name" value="secretion proteins EscU"/>
    <property type="match status" value="1"/>
</dbReference>
<reference evidence="14 15" key="1">
    <citation type="submission" date="2020-04" db="EMBL/GenBank/DDBJ databases">
        <title>Azohydromonas sp. isolated from soil.</title>
        <authorList>
            <person name="Dahal R.H."/>
        </authorList>
    </citation>
    <scope>NUCLEOTIDE SEQUENCE [LARGE SCALE GENOMIC DNA]</scope>
    <source>
        <strain evidence="14 15">G-1-1-14</strain>
    </source>
</reference>
<dbReference type="PANTHER" id="PTHR30531:SF12">
    <property type="entry name" value="FLAGELLAR BIOSYNTHETIC PROTEIN FLHB"/>
    <property type="match status" value="1"/>
</dbReference>
<dbReference type="Gene3D" id="6.10.250.2080">
    <property type="match status" value="1"/>
</dbReference>
<feature type="transmembrane region" description="Helical" evidence="13">
    <location>
        <begin position="194"/>
        <end position="211"/>
    </location>
</feature>
<organism evidence="14 15">
    <name type="scientific">Azohydromonas caseinilytica</name>
    <dbReference type="NCBI Taxonomy" id="2728836"/>
    <lineage>
        <taxon>Bacteria</taxon>
        <taxon>Pseudomonadati</taxon>
        <taxon>Pseudomonadota</taxon>
        <taxon>Betaproteobacteria</taxon>
        <taxon>Burkholderiales</taxon>
        <taxon>Sphaerotilaceae</taxon>
        <taxon>Azohydromonas</taxon>
    </lineage>
</organism>
<dbReference type="InterPro" id="IPR006135">
    <property type="entry name" value="T3SS_substrate_exporter"/>
</dbReference>
<evidence type="ECO:0000256" key="4">
    <source>
        <dbReference type="ARBA" id="ARBA00022448"/>
    </source>
</evidence>
<gene>
    <name evidence="13 14" type="primary">flhB</name>
    <name evidence="14" type="ORF">HHL10_07885</name>
</gene>
<dbReference type="AlphaFoldDB" id="A0A848F5M3"/>
<keyword evidence="6 13" id="KW-0812">Transmembrane</keyword>
<comment type="function">
    <text evidence="12 13">Required for formation of the rod structure in the basal body of the flagellar apparatus. Together with FliI and FliH, may constitute the export apparatus of flagellin.</text>
</comment>